<dbReference type="SUPFAM" id="SSF56436">
    <property type="entry name" value="C-type lectin-like"/>
    <property type="match status" value="1"/>
</dbReference>
<name>A0ABS5AJD4_9PSEU</name>
<keyword evidence="2" id="KW-1185">Reference proteome</keyword>
<accession>A0ABS5AJD4</accession>
<dbReference type="RefSeq" id="WP_086787790.1">
    <property type="nucleotide sequence ID" value="NZ_JAGIOO010000001.1"/>
</dbReference>
<proteinExistence type="predicted"/>
<dbReference type="Gene3D" id="3.90.1580.10">
    <property type="entry name" value="paralog of FGE (formylglycine-generating enzyme)"/>
    <property type="match status" value="1"/>
</dbReference>
<dbReference type="Proteomes" id="UP001519363">
    <property type="component" value="Unassembled WGS sequence"/>
</dbReference>
<dbReference type="InterPro" id="IPR042095">
    <property type="entry name" value="SUMF_sf"/>
</dbReference>
<sequence length="265" mass="28421">MAPLNITAANWAASDVTGARALAEHVAERTGGRLREVFRYTYAGRTAPVAILHLAGQDFSLVPGGRVRLGFDEHAWTPSEEEMASFLGDEDALSPGADPVRSTPYEPDFAAEDLTEIRAGLARRTSRPREVLLPTLLVAVEAVPSGRGRSVDAVAAELAERGQRLPTPDEWEHAATCGSTSLFPWGPRFVSSANRVDPSVPNLFGLRIAHHPDEPELTSDPAVVLGACAAGEVPWFDTRLAHAPAYRGGVSVGEREVFVRAVVEL</sequence>
<protein>
    <recommendedName>
        <fullName evidence="3">Sulfatase-modifying factor enzyme domain-containing protein</fullName>
    </recommendedName>
</protein>
<organism evidence="1 2">
    <name type="scientific">Crossiella equi</name>
    <dbReference type="NCBI Taxonomy" id="130796"/>
    <lineage>
        <taxon>Bacteria</taxon>
        <taxon>Bacillati</taxon>
        <taxon>Actinomycetota</taxon>
        <taxon>Actinomycetes</taxon>
        <taxon>Pseudonocardiales</taxon>
        <taxon>Pseudonocardiaceae</taxon>
        <taxon>Crossiella</taxon>
    </lineage>
</organism>
<dbReference type="EMBL" id="JAGIOO010000001">
    <property type="protein sequence ID" value="MBP2476685.1"/>
    <property type="molecule type" value="Genomic_DNA"/>
</dbReference>
<comment type="caution">
    <text evidence="1">The sequence shown here is derived from an EMBL/GenBank/DDBJ whole genome shotgun (WGS) entry which is preliminary data.</text>
</comment>
<gene>
    <name evidence="1" type="ORF">JOF53_005557</name>
</gene>
<evidence type="ECO:0000313" key="2">
    <source>
        <dbReference type="Proteomes" id="UP001519363"/>
    </source>
</evidence>
<evidence type="ECO:0000313" key="1">
    <source>
        <dbReference type="EMBL" id="MBP2476685.1"/>
    </source>
</evidence>
<reference evidence="1 2" key="1">
    <citation type="submission" date="2021-03" db="EMBL/GenBank/DDBJ databases">
        <title>Sequencing the genomes of 1000 actinobacteria strains.</title>
        <authorList>
            <person name="Klenk H.-P."/>
        </authorList>
    </citation>
    <scope>NUCLEOTIDE SEQUENCE [LARGE SCALE GENOMIC DNA]</scope>
    <source>
        <strain evidence="1 2">DSM 44580</strain>
    </source>
</reference>
<evidence type="ECO:0008006" key="3">
    <source>
        <dbReference type="Google" id="ProtNLM"/>
    </source>
</evidence>
<dbReference type="InterPro" id="IPR016187">
    <property type="entry name" value="CTDL_fold"/>
</dbReference>